<dbReference type="AlphaFoldDB" id="A0A0D0N2W3"/>
<dbReference type="Proteomes" id="UP000032066">
    <property type="component" value="Unassembled WGS sequence"/>
</dbReference>
<protein>
    <submittedName>
        <fullName evidence="2">Uncharacterized protein</fullName>
    </submittedName>
</protein>
<feature type="compositionally biased region" description="Low complexity" evidence="1">
    <location>
        <begin position="326"/>
        <end position="346"/>
    </location>
</feature>
<feature type="compositionally biased region" description="Low complexity" evidence="1">
    <location>
        <begin position="65"/>
        <end position="74"/>
    </location>
</feature>
<feature type="region of interest" description="Disordered" evidence="1">
    <location>
        <begin position="57"/>
        <end position="77"/>
    </location>
</feature>
<organism evidence="2 3">
    <name type="scientific">Kitasatospora griseola</name>
    <name type="common">Streptomyces griseolosporeus</name>
    <dbReference type="NCBI Taxonomy" id="2064"/>
    <lineage>
        <taxon>Bacteria</taxon>
        <taxon>Bacillati</taxon>
        <taxon>Actinomycetota</taxon>
        <taxon>Actinomycetes</taxon>
        <taxon>Kitasatosporales</taxon>
        <taxon>Streptomycetaceae</taxon>
        <taxon>Kitasatospora</taxon>
    </lineage>
</organism>
<feature type="region of interest" description="Disordered" evidence="1">
    <location>
        <begin position="316"/>
        <end position="346"/>
    </location>
</feature>
<dbReference type="STRING" id="2064.TR51_25565"/>
<dbReference type="RefSeq" id="WP_043914382.1">
    <property type="nucleotide sequence ID" value="NZ_JXZB01000004.1"/>
</dbReference>
<reference evidence="2 3" key="1">
    <citation type="submission" date="2015-02" db="EMBL/GenBank/DDBJ databases">
        <title>Draft genome sequence of Kitasatospora griseola MF730-N6, a bafilomycin, terpentecin and satosporin producer.</title>
        <authorList>
            <person name="Arens J.C."/>
            <person name="Haltli B."/>
            <person name="Kerr R.G."/>
        </authorList>
    </citation>
    <scope>NUCLEOTIDE SEQUENCE [LARGE SCALE GENOMIC DNA]</scope>
    <source>
        <strain evidence="2 3">MF730-N6</strain>
    </source>
</reference>
<sequence>MSEIQLIRVGKAGTVHASIDGETSLCGKPASGKITNPAAVIGCKACDKAAKAATIENTENKGEPTVTENTNTETATDDPKANLETIFAELEKLNKGDAEKIGALVAQGKTELQNIKSAAQRAPFSMRLKEAEAKAKERPSNSVVLRAATEDITTIDGYEEIVNNAAARAADGIKAEVSAQETARTVAEAILDGRLRVVNKQGLPDIDGKRQASKDLASNIYTRTAEMLAEQGYGSSVADADELIKNLQDKVQYQMTAVIPAFIRSLDNSPKEFAELFPTVAAKLDEGTNPSDAIFDLYGVNRLSKAELAAERRRKAKELASGENVGGTVSTEGDSEGSGESAAPAAAETEAQKLARIFERANKMVTKMKTETDDINAEDALKLHGELMKLLGDVQPLALALVKRFNSAAN</sequence>
<evidence type="ECO:0000313" key="2">
    <source>
        <dbReference type="EMBL" id="KIQ62410.1"/>
    </source>
</evidence>
<keyword evidence="3" id="KW-1185">Reference proteome</keyword>
<dbReference type="EMBL" id="JXZB01000004">
    <property type="protein sequence ID" value="KIQ62410.1"/>
    <property type="molecule type" value="Genomic_DNA"/>
</dbReference>
<dbReference type="OrthoDB" id="10021137at2"/>
<proteinExistence type="predicted"/>
<name>A0A0D0N2W3_KITGR</name>
<dbReference type="InterPro" id="IPR058005">
    <property type="entry name" value="Repressor_C"/>
</dbReference>
<evidence type="ECO:0000313" key="3">
    <source>
        <dbReference type="Proteomes" id="UP000032066"/>
    </source>
</evidence>
<comment type="caution">
    <text evidence="2">The sequence shown here is derived from an EMBL/GenBank/DDBJ whole genome shotgun (WGS) entry which is preliminary data.</text>
</comment>
<evidence type="ECO:0000256" key="1">
    <source>
        <dbReference type="SAM" id="MobiDB-lite"/>
    </source>
</evidence>
<gene>
    <name evidence="2" type="ORF">TR51_25565</name>
</gene>
<accession>A0A0D0N2W3</accession>
<dbReference type="PATRIC" id="fig|2064.6.peg.5434"/>
<dbReference type="Pfam" id="PF25746">
    <property type="entry name" value="Phage_Repressor_c"/>
    <property type="match status" value="1"/>
</dbReference>